<evidence type="ECO:0000256" key="3">
    <source>
        <dbReference type="ARBA" id="ARBA00022729"/>
    </source>
</evidence>
<dbReference type="EMBL" id="MTBC01000001">
    <property type="protein sequence ID" value="OQD43988.1"/>
    <property type="molecule type" value="Genomic_DNA"/>
</dbReference>
<gene>
    <name evidence="8" type="ORF">BUL40_00075</name>
</gene>
<dbReference type="GO" id="GO:0016139">
    <property type="term" value="P:glycoside catabolic process"/>
    <property type="evidence" value="ECO:0007669"/>
    <property type="project" value="TreeGrafter"/>
</dbReference>
<dbReference type="Gene3D" id="2.60.120.260">
    <property type="entry name" value="Galactose-binding domain-like"/>
    <property type="match status" value="2"/>
</dbReference>
<dbReference type="EC" id="3.2.1.51" evidence="2"/>
<keyword evidence="5" id="KW-0326">Glycosidase</keyword>
<evidence type="ECO:0000259" key="6">
    <source>
        <dbReference type="Pfam" id="PF00754"/>
    </source>
</evidence>
<evidence type="ECO:0000256" key="4">
    <source>
        <dbReference type="ARBA" id="ARBA00022801"/>
    </source>
</evidence>
<dbReference type="InterPro" id="IPR057739">
    <property type="entry name" value="Glyco_hydro_29_N"/>
</dbReference>
<reference evidence="8 9" key="1">
    <citation type="submission" date="2016-12" db="EMBL/GenBank/DDBJ databases">
        <authorList>
            <person name="Song W.-J."/>
            <person name="Kurnit D.M."/>
        </authorList>
    </citation>
    <scope>NUCLEOTIDE SEQUENCE [LARGE SCALE GENOMIC DNA]</scope>
    <source>
        <strain evidence="8 9">HSG9</strain>
    </source>
</reference>
<dbReference type="SUPFAM" id="SSF51445">
    <property type="entry name" value="(Trans)glycosidases"/>
    <property type="match status" value="1"/>
</dbReference>
<dbReference type="Proteomes" id="UP000191680">
    <property type="component" value="Unassembled WGS sequence"/>
</dbReference>
<dbReference type="GO" id="GO:0004560">
    <property type="term" value="F:alpha-L-fucosidase activity"/>
    <property type="evidence" value="ECO:0007669"/>
    <property type="project" value="InterPro"/>
</dbReference>
<comment type="similarity">
    <text evidence="1">Belongs to the glycosyl hydrolase 29 family.</text>
</comment>
<dbReference type="InterPro" id="IPR026876">
    <property type="entry name" value="Fn3_assoc_repeat"/>
</dbReference>
<feature type="domain" description="F5/8 type C" evidence="6">
    <location>
        <begin position="580"/>
        <end position="675"/>
    </location>
</feature>
<evidence type="ECO:0000256" key="2">
    <source>
        <dbReference type="ARBA" id="ARBA00012662"/>
    </source>
</evidence>
<dbReference type="SUPFAM" id="SSF49785">
    <property type="entry name" value="Galactose-binding domain-like"/>
    <property type="match status" value="2"/>
</dbReference>
<proteinExistence type="inferred from homology"/>
<organism evidence="8 9">
    <name type="scientific">Croceivirga radicis</name>
    <dbReference type="NCBI Taxonomy" id="1929488"/>
    <lineage>
        <taxon>Bacteria</taxon>
        <taxon>Pseudomonadati</taxon>
        <taxon>Bacteroidota</taxon>
        <taxon>Flavobacteriia</taxon>
        <taxon>Flavobacteriales</taxon>
        <taxon>Flavobacteriaceae</taxon>
        <taxon>Croceivirga</taxon>
    </lineage>
</organism>
<dbReference type="InterPro" id="IPR000933">
    <property type="entry name" value="Glyco_hydro_29"/>
</dbReference>
<dbReference type="GO" id="GO:0006004">
    <property type="term" value="P:fucose metabolic process"/>
    <property type="evidence" value="ECO:0007669"/>
    <property type="project" value="TreeGrafter"/>
</dbReference>
<dbReference type="InterPro" id="IPR000421">
    <property type="entry name" value="FA58C"/>
</dbReference>
<protein>
    <recommendedName>
        <fullName evidence="2">alpha-L-fucosidase</fullName>
        <ecNumber evidence="2">3.2.1.51</ecNumber>
    </recommendedName>
</protein>
<dbReference type="SMART" id="SM00812">
    <property type="entry name" value="Alpha_L_fucos"/>
    <property type="match status" value="1"/>
</dbReference>
<dbReference type="Pfam" id="PF01120">
    <property type="entry name" value="Alpha_L_fucos"/>
    <property type="match status" value="1"/>
</dbReference>
<keyword evidence="9" id="KW-1185">Reference proteome</keyword>
<comment type="caution">
    <text evidence="8">The sequence shown here is derived from an EMBL/GenBank/DDBJ whole genome shotgun (WGS) entry which is preliminary data.</text>
</comment>
<dbReference type="InterPro" id="IPR008979">
    <property type="entry name" value="Galactose-bd-like_sf"/>
</dbReference>
<dbReference type="FunFam" id="3.20.20.80:FF:000052">
    <property type="entry name" value="Putative alpha-L-fucosidase 1"/>
    <property type="match status" value="1"/>
</dbReference>
<evidence type="ECO:0000256" key="5">
    <source>
        <dbReference type="ARBA" id="ARBA00023295"/>
    </source>
</evidence>
<dbReference type="AlphaFoldDB" id="A0A1V6LV31"/>
<evidence type="ECO:0000313" key="8">
    <source>
        <dbReference type="EMBL" id="OQD43988.1"/>
    </source>
</evidence>
<accession>A0A1V6LV31</accession>
<dbReference type="Gene3D" id="3.20.20.80">
    <property type="entry name" value="Glycosidases"/>
    <property type="match status" value="1"/>
</dbReference>
<dbReference type="RefSeq" id="WP_080317579.1">
    <property type="nucleotide sequence ID" value="NZ_MTBC01000001.1"/>
</dbReference>
<sequence>MFTINHSNKRLLFLLIAIFFFSCKKEHVSPPKPFGIVPHERQIAWHDLEFYAFIHFTINTFTDKEWGFGDESPTLFNPSEFNAEQIVRTAKNAGMKGLVLTAKHHDGFCLWPTKTTEHNISKSPYKNGEGDIVQEIADACRKYDIKLGLYLSPWDRNNAAYGKPEYVETFRAQLTELLTNYGEVFEVWFDGANGGDGYYGGANEKRQIDRSTYYDWENTYALVRELQPNAVIFSDVGPDVRWVGTEAGFSGDPCWHRFTPEGLEPGVEPAPGQIKYWESLNGTREGKFWLPAETNTSIRPGWFYHESENDQVKSPEKLVDTHYASIGHGTSFILNLTPDKRGLIPDTDISALNGFKAILDSTFNTNLAEGSSISASNVRGTSKKYSANNLLDTDNTTLWAVEDSVKKPSVVVNFPKETTFNVVNIREYIPLGQRVWGWALDRWENNEWVEFAAAESIGNRRLWRGSLQTTKKIRLRITDAGAAPILSTLSVHKEPVRLTPPKVYRDTTGLLYLESNGKIKYTLDNTEPNTTSKEYLGPIPFVKGGILKTKTFDGDKESETQTSLLGYSPNKWSCIDCLNNHAIDENSSTPYSSPNKEVIVDFGEVLNVSQLLMTPATKGKKEGMVLNYAYYGSTDKTNWTLLAKGEFSNIFNNPIMQVTPIKKTSMKYLKLVAERTVADKPLRIGELSVVVD</sequence>
<evidence type="ECO:0000259" key="7">
    <source>
        <dbReference type="Pfam" id="PF01120"/>
    </source>
</evidence>
<dbReference type="InterPro" id="IPR017853">
    <property type="entry name" value="GH"/>
</dbReference>
<name>A0A1V6LV31_9FLAO</name>
<evidence type="ECO:0000313" key="9">
    <source>
        <dbReference type="Proteomes" id="UP000191680"/>
    </source>
</evidence>
<feature type="domain" description="Glycoside hydrolase family 29 N-terminal" evidence="7">
    <location>
        <begin position="53"/>
        <end position="354"/>
    </location>
</feature>
<keyword evidence="3" id="KW-0732">Signal</keyword>
<dbReference type="Pfam" id="PF13287">
    <property type="entry name" value="Fn3_assoc"/>
    <property type="match status" value="1"/>
</dbReference>
<dbReference type="Pfam" id="PF00754">
    <property type="entry name" value="F5_F8_type_C"/>
    <property type="match status" value="1"/>
</dbReference>
<keyword evidence="4" id="KW-0378">Hydrolase</keyword>
<dbReference type="OrthoDB" id="1095333at2"/>
<dbReference type="PANTHER" id="PTHR10030">
    <property type="entry name" value="ALPHA-L-FUCOSIDASE"/>
    <property type="match status" value="1"/>
</dbReference>
<evidence type="ECO:0000256" key="1">
    <source>
        <dbReference type="ARBA" id="ARBA00007951"/>
    </source>
</evidence>
<dbReference type="PANTHER" id="PTHR10030:SF37">
    <property type="entry name" value="ALPHA-L-FUCOSIDASE-RELATED"/>
    <property type="match status" value="1"/>
</dbReference>
<dbReference type="GO" id="GO:0005764">
    <property type="term" value="C:lysosome"/>
    <property type="evidence" value="ECO:0007669"/>
    <property type="project" value="TreeGrafter"/>
</dbReference>